<dbReference type="RefSeq" id="WP_068842146.1">
    <property type="nucleotide sequence ID" value="NZ_FRBT01000002.1"/>
</dbReference>
<dbReference type="STRING" id="946677.SAMN05444484_102716"/>
<dbReference type="OrthoDB" id="1445148at2"/>
<proteinExistence type="predicted"/>
<evidence type="ECO:0000313" key="2">
    <source>
        <dbReference type="EMBL" id="SHL82759.1"/>
    </source>
</evidence>
<dbReference type="Proteomes" id="UP000184028">
    <property type="component" value="Unassembled WGS sequence"/>
</dbReference>
<evidence type="ECO:0000313" key="3">
    <source>
        <dbReference type="Proteomes" id="UP000184028"/>
    </source>
</evidence>
<dbReference type="AlphaFoldDB" id="A0A1M7DUA7"/>
<dbReference type="InterPro" id="IPR019260">
    <property type="entry name" value="DUF2262"/>
</dbReference>
<reference evidence="3" key="1">
    <citation type="submission" date="2016-11" db="EMBL/GenBank/DDBJ databases">
        <authorList>
            <person name="Varghese N."/>
            <person name="Submissions S."/>
        </authorList>
    </citation>
    <scope>NUCLEOTIDE SEQUENCE [LARGE SCALE GENOMIC DNA]</scope>
    <source>
        <strain evidence="3">DSM 24724</strain>
    </source>
</reference>
<keyword evidence="3" id="KW-1185">Reference proteome</keyword>
<protein>
    <recommendedName>
        <fullName evidence="1">DUF2262 domain-containing protein</fullName>
    </recommendedName>
</protein>
<gene>
    <name evidence="2" type="ORF">SAMN05444484_102716</name>
</gene>
<sequence>MYTITKENLKVNPNIENAYQTIVTINEQKIKISLDPDDVEIEKTIELANKIMGNFDFYEKKARQKIIEEYLNSYNEDWREEEEGEVELNEKSFSKNLTLKSVSFLSDSCIDFFYSENGMFGNHSLIAQSFDGENFDDATMFG</sequence>
<dbReference type="EMBL" id="FRBT01000002">
    <property type="protein sequence ID" value="SHL82759.1"/>
    <property type="molecule type" value="Genomic_DNA"/>
</dbReference>
<name>A0A1M7DUA7_9FLAO</name>
<evidence type="ECO:0000259" key="1">
    <source>
        <dbReference type="Pfam" id="PF10020"/>
    </source>
</evidence>
<accession>A0A1M7DUA7</accession>
<feature type="domain" description="DUF2262" evidence="1">
    <location>
        <begin position="9"/>
        <end position="138"/>
    </location>
</feature>
<dbReference type="Pfam" id="PF10020">
    <property type="entry name" value="DUF2262"/>
    <property type="match status" value="1"/>
</dbReference>
<organism evidence="2 3">
    <name type="scientific">Flavobacterium chilense</name>
    <dbReference type="NCBI Taxonomy" id="946677"/>
    <lineage>
        <taxon>Bacteria</taxon>
        <taxon>Pseudomonadati</taxon>
        <taxon>Bacteroidota</taxon>
        <taxon>Flavobacteriia</taxon>
        <taxon>Flavobacteriales</taxon>
        <taxon>Flavobacteriaceae</taxon>
        <taxon>Flavobacterium</taxon>
    </lineage>
</organism>